<dbReference type="AlphaFoldDB" id="A0A511MHV5"/>
<evidence type="ECO:0000259" key="1">
    <source>
        <dbReference type="Pfam" id="PF08031"/>
    </source>
</evidence>
<dbReference type="Pfam" id="PF08031">
    <property type="entry name" value="BBE"/>
    <property type="match status" value="1"/>
</dbReference>
<organism evidence="2 3">
    <name type="scientific">Nocardia ninae NBRC 108245</name>
    <dbReference type="NCBI Taxonomy" id="1210091"/>
    <lineage>
        <taxon>Bacteria</taxon>
        <taxon>Bacillati</taxon>
        <taxon>Actinomycetota</taxon>
        <taxon>Actinomycetes</taxon>
        <taxon>Mycobacteriales</taxon>
        <taxon>Nocardiaceae</taxon>
        <taxon>Nocardia</taxon>
    </lineage>
</organism>
<evidence type="ECO:0000313" key="2">
    <source>
        <dbReference type="EMBL" id="GEM40235.1"/>
    </source>
</evidence>
<dbReference type="Gene3D" id="3.30.465.10">
    <property type="match status" value="1"/>
</dbReference>
<sequence length="147" mass="16821">MSESLIGEFAELLKSQLPGNRVQFCRINPAVELPVDSCAIKNRGCTWLSGFGTDVEPGNGLTVDDLQAEGDRRYREWEGRAYELFHPYSSPYIGDDDLMEGNHGRDLFEAYYGSHLPRLKEIKRKYDPHNLLHHKMSIPLDRTDRAP</sequence>
<keyword evidence="3" id="KW-1185">Reference proteome</keyword>
<dbReference type="GO" id="GO:0050660">
    <property type="term" value="F:flavin adenine dinucleotide binding"/>
    <property type="evidence" value="ECO:0007669"/>
    <property type="project" value="InterPro"/>
</dbReference>
<proteinExistence type="predicted"/>
<feature type="domain" description="Berberine/berberine-like" evidence="1">
    <location>
        <begin position="101"/>
        <end position="139"/>
    </location>
</feature>
<reference evidence="2 3" key="1">
    <citation type="submission" date="2019-07" db="EMBL/GenBank/DDBJ databases">
        <title>Whole genome shotgun sequence of Nocardia ninae NBRC 108245.</title>
        <authorList>
            <person name="Hosoyama A."/>
            <person name="Uohara A."/>
            <person name="Ohji S."/>
            <person name="Ichikawa N."/>
        </authorList>
    </citation>
    <scope>NUCLEOTIDE SEQUENCE [LARGE SCALE GENOMIC DNA]</scope>
    <source>
        <strain evidence="2 3">NBRC 108245</strain>
    </source>
</reference>
<accession>A0A511MHV5</accession>
<dbReference type="Proteomes" id="UP000321424">
    <property type="component" value="Unassembled WGS sequence"/>
</dbReference>
<dbReference type="Gene3D" id="3.40.462.20">
    <property type="match status" value="1"/>
</dbReference>
<dbReference type="InterPro" id="IPR012951">
    <property type="entry name" value="BBE"/>
</dbReference>
<comment type="caution">
    <text evidence="2">The sequence shown here is derived from an EMBL/GenBank/DDBJ whole genome shotgun (WGS) entry which is preliminary data.</text>
</comment>
<gene>
    <name evidence="2" type="ORF">NN4_47540</name>
</gene>
<name>A0A511MHV5_9NOCA</name>
<dbReference type="EMBL" id="BJXA01000034">
    <property type="protein sequence ID" value="GEM40235.1"/>
    <property type="molecule type" value="Genomic_DNA"/>
</dbReference>
<protein>
    <recommendedName>
        <fullName evidence="1">Berberine/berberine-like domain-containing protein</fullName>
    </recommendedName>
</protein>
<dbReference type="GO" id="GO:0016491">
    <property type="term" value="F:oxidoreductase activity"/>
    <property type="evidence" value="ECO:0007669"/>
    <property type="project" value="InterPro"/>
</dbReference>
<evidence type="ECO:0000313" key="3">
    <source>
        <dbReference type="Proteomes" id="UP000321424"/>
    </source>
</evidence>
<dbReference type="InterPro" id="IPR016169">
    <property type="entry name" value="FAD-bd_PCMH_sub2"/>
</dbReference>